<dbReference type="PROSITE" id="PS51273">
    <property type="entry name" value="GATASE_TYPE_1"/>
    <property type="match status" value="1"/>
</dbReference>
<protein>
    <submittedName>
        <fullName evidence="3">Aminodeoxychorismate/anthranilate synthase component 2</fullName>
        <ecNumber evidence="3">2.6.1.85</ecNumber>
    </submittedName>
</protein>
<dbReference type="Proteomes" id="UP000247465">
    <property type="component" value="Chromosome"/>
</dbReference>
<feature type="domain" description="Glutamine amidotransferase" evidence="2">
    <location>
        <begin position="3"/>
        <end position="186"/>
    </location>
</feature>
<evidence type="ECO:0000313" key="3">
    <source>
        <dbReference type="EMBL" id="AWT59336.1"/>
    </source>
</evidence>
<dbReference type="PRINTS" id="PR00097">
    <property type="entry name" value="ANTSNTHASEII"/>
</dbReference>
<dbReference type="AlphaFoldDB" id="A0A2Z4AEH6"/>
<name>A0A2Z4AEH6_9BACT</name>
<dbReference type="InterPro" id="IPR029062">
    <property type="entry name" value="Class_I_gatase-like"/>
</dbReference>
<dbReference type="FunFam" id="3.40.50.880:FF:000003">
    <property type="entry name" value="Anthranilate synthase component II"/>
    <property type="match status" value="1"/>
</dbReference>
<gene>
    <name evidence="3" type="primary">pabA</name>
    <name evidence="3" type="ORF">DF168_00521</name>
</gene>
<organism evidence="3 4">
    <name type="scientific">Candidatus Moanibacter tarae</name>
    <dbReference type="NCBI Taxonomy" id="2200854"/>
    <lineage>
        <taxon>Bacteria</taxon>
        <taxon>Pseudomonadati</taxon>
        <taxon>Verrucomicrobiota</taxon>
        <taxon>Opitutia</taxon>
        <taxon>Puniceicoccales</taxon>
        <taxon>Puniceicoccales incertae sedis</taxon>
        <taxon>Candidatus Moanibacter</taxon>
    </lineage>
</organism>
<proteinExistence type="predicted"/>
<dbReference type="InterPro" id="IPR050472">
    <property type="entry name" value="Anth_synth/Amidotransfase"/>
</dbReference>
<keyword evidence="3" id="KW-0032">Aminotransferase</keyword>
<dbReference type="PRINTS" id="PR00096">
    <property type="entry name" value="GATASE"/>
</dbReference>
<dbReference type="InterPro" id="IPR017926">
    <property type="entry name" value="GATASE"/>
</dbReference>
<dbReference type="InterPro" id="IPR006221">
    <property type="entry name" value="TrpG/PapA_dom"/>
</dbReference>
<reference evidence="3 4" key="1">
    <citation type="submission" date="2018-06" db="EMBL/GenBank/DDBJ databases">
        <title>Draft Genome Sequence of a Novel Marine Bacterium Related to the Verrucomicrobia.</title>
        <authorList>
            <person name="Vosseberg J."/>
            <person name="Martijn J."/>
            <person name="Ettema T.J.G."/>
        </authorList>
    </citation>
    <scope>NUCLEOTIDE SEQUENCE [LARGE SCALE GENOMIC DNA]</scope>
    <source>
        <strain evidence="3">TARA_B100001123</strain>
    </source>
</reference>
<evidence type="ECO:0000313" key="4">
    <source>
        <dbReference type="Proteomes" id="UP000247465"/>
    </source>
</evidence>
<sequence>MLLIIDNFDSFTYNLVQCFGELGVEQKVYRSDEITTEEAAALNPDRILISPGPKTPDFAGVSLKIIEAFCHKTPILGVCLGHQCIGQCFGSRIVKATNLMHGKTSMIHHRGDQIFEGLDSPFPAARYHSLVIDPDSVPDSLQVIADTSEGEIMAIKHLEFPVWGVQFHPESLATNQGILILQNFLNQTS</sequence>
<dbReference type="PRINTS" id="PR00099">
    <property type="entry name" value="CPSGATASE"/>
</dbReference>
<dbReference type="GO" id="GO:0005829">
    <property type="term" value="C:cytosol"/>
    <property type="evidence" value="ECO:0007669"/>
    <property type="project" value="TreeGrafter"/>
</dbReference>
<evidence type="ECO:0000259" key="2">
    <source>
        <dbReference type="Pfam" id="PF00117"/>
    </source>
</evidence>
<dbReference type="NCBIfam" id="TIGR00566">
    <property type="entry name" value="trpG_papA"/>
    <property type="match status" value="1"/>
</dbReference>
<keyword evidence="1" id="KW-0315">Glutamine amidotransferase</keyword>
<evidence type="ECO:0000256" key="1">
    <source>
        <dbReference type="ARBA" id="ARBA00022962"/>
    </source>
</evidence>
<dbReference type="EC" id="2.6.1.85" evidence="3"/>
<dbReference type="Pfam" id="PF00117">
    <property type="entry name" value="GATase"/>
    <property type="match status" value="1"/>
</dbReference>
<dbReference type="SUPFAM" id="SSF52317">
    <property type="entry name" value="Class I glutamine amidotransferase-like"/>
    <property type="match status" value="1"/>
</dbReference>
<dbReference type="CDD" id="cd01743">
    <property type="entry name" value="GATase1_Anthranilate_Synthase"/>
    <property type="match status" value="1"/>
</dbReference>
<dbReference type="GO" id="GO:0046820">
    <property type="term" value="F:4-amino-4-deoxychorismate synthase activity"/>
    <property type="evidence" value="ECO:0007669"/>
    <property type="project" value="UniProtKB-EC"/>
</dbReference>
<dbReference type="GO" id="GO:0004049">
    <property type="term" value="F:anthranilate synthase activity"/>
    <property type="evidence" value="ECO:0007669"/>
    <property type="project" value="TreeGrafter"/>
</dbReference>
<dbReference type="KEGG" id="mtar:DF168_00521"/>
<dbReference type="PANTHER" id="PTHR43418:SF4">
    <property type="entry name" value="MULTIFUNCTIONAL TRYPTOPHAN BIOSYNTHESIS PROTEIN"/>
    <property type="match status" value="1"/>
</dbReference>
<dbReference type="GO" id="GO:0000162">
    <property type="term" value="P:L-tryptophan biosynthetic process"/>
    <property type="evidence" value="ECO:0007669"/>
    <property type="project" value="TreeGrafter"/>
</dbReference>
<keyword evidence="3" id="KW-0808">Transferase</keyword>
<dbReference type="PANTHER" id="PTHR43418">
    <property type="entry name" value="MULTIFUNCTIONAL TRYPTOPHAN BIOSYNTHESIS PROTEIN-RELATED"/>
    <property type="match status" value="1"/>
</dbReference>
<accession>A0A2Z4AEH6</accession>
<dbReference type="EMBL" id="CP029803">
    <property type="protein sequence ID" value="AWT59336.1"/>
    <property type="molecule type" value="Genomic_DNA"/>
</dbReference>
<dbReference type="Gene3D" id="3.40.50.880">
    <property type="match status" value="1"/>
</dbReference>